<dbReference type="Gene3D" id="3.40.50.410">
    <property type="entry name" value="von Willebrand factor, type A domain"/>
    <property type="match status" value="1"/>
</dbReference>
<feature type="domain" description="VWFA" evidence="2">
    <location>
        <begin position="190"/>
        <end position="404"/>
    </location>
</feature>
<dbReference type="PROSITE" id="PS51416">
    <property type="entry name" value="MIB_HERC2"/>
    <property type="match status" value="1"/>
</dbReference>
<evidence type="ECO:0000259" key="2">
    <source>
        <dbReference type="PROSITE" id="PS50234"/>
    </source>
</evidence>
<dbReference type="SUPFAM" id="SSF159034">
    <property type="entry name" value="Mib/herc2 domain-like"/>
    <property type="match status" value="2"/>
</dbReference>
<dbReference type="PROSITE" id="PS50234">
    <property type="entry name" value="VWFA"/>
    <property type="match status" value="1"/>
</dbReference>
<dbReference type="Pfam" id="PF13519">
    <property type="entry name" value="VWA_2"/>
    <property type="match status" value="1"/>
</dbReference>
<dbReference type="SMART" id="SM00327">
    <property type="entry name" value="VWA"/>
    <property type="match status" value="1"/>
</dbReference>
<feature type="domain" description="MIB/HERC2" evidence="3">
    <location>
        <begin position="542"/>
        <end position="614"/>
    </location>
</feature>
<reference evidence="4" key="1">
    <citation type="submission" date="2022-11" db="EMBL/GenBank/DDBJ databases">
        <title>Centuries of genome instability and evolution in soft-shell clam transmissible cancer (bioRxiv).</title>
        <authorList>
            <person name="Hart S.F.M."/>
            <person name="Yonemitsu M.A."/>
            <person name="Giersch R.M."/>
            <person name="Beal B.F."/>
            <person name="Arriagada G."/>
            <person name="Davis B.W."/>
            <person name="Ostrander E.A."/>
            <person name="Goff S.P."/>
            <person name="Metzger M.J."/>
        </authorList>
    </citation>
    <scope>NUCLEOTIDE SEQUENCE</scope>
    <source>
        <strain evidence="4">MELC-2E11</strain>
        <tissue evidence="4">Siphon/mantle</tissue>
    </source>
</reference>
<evidence type="ECO:0000256" key="1">
    <source>
        <dbReference type="SAM" id="MobiDB-lite"/>
    </source>
</evidence>
<dbReference type="SUPFAM" id="SSF53300">
    <property type="entry name" value="vWA-like"/>
    <property type="match status" value="1"/>
</dbReference>
<dbReference type="InterPro" id="IPR037252">
    <property type="entry name" value="Mib_Herc2_sf"/>
</dbReference>
<sequence>MTSRGSSRMSVTSAGNDYQQTMVQCLVKISQEQASQRETLKQLTLELCQFQETALHRLESLQGALNSLSSGSREPVGARSKDYLSQTVLPVTSKPRKPKASRQSPPILNADPPRNVSKPKPKGIRNKQLCDVFVEALPEMRLFKKQLPQEKDFVNLMKALTMDVNKSTIAAVSSAARMEGRVSASPPALDTVLVLDVSASMVGQPLAALKLFVAAFIDGLERTERDLRLQERLAVIICGGTTGIMQQFTAGSQAQLGQLMEQLQAEGKTPLMTALTLALSYVELNGRSVRLGAEVVLHPRVVVISDFNATDDRAPFEDHDFADSNARIKIQKQLIQLSQVYKRQGLGLYCVPVGPDGNVSVAQEMATSSAGGELISERDAYTAGNFLRYNAVISLTFEEYAASVSSDQERSYEEILEDVMPLAGCKDRDKVAVNHALEACLGTGGDMVPRLCPPGEEDMPPWKPTRSLEQFGFEEDASLPPLGTRVSRGQDWNFDNTDGGQPGTIIAHVREKVALVMFDNEYIGMYRMGLEDKWDVVTGAAPRSVPQGHLEVGCPVKRGPDWKRKNEDGGAGKVGVVIRKQRARYVMVRWPARVIDSYRFGTEGKFDVVVTDEPPQFEVDDQAVNQAAAQQDDVPKQPWWKWRDRQSMWRPLTREAVEELEAKLQTSQEKALIQYKGKSMKIFLKENKCEIDNEKYDIEREMITEEEVMSLMEMDKFLPPI</sequence>
<organism evidence="4 5">
    <name type="scientific">Mya arenaria</name>
    <name type="common">Soft-shell clam</name>
    <dbReference type="NCBI Taxonomy" id="6604"/>
    <lineage>
        <taxon>Eukaryota</taxon>
        <taxon>Metazoa</taxon>
        <taxon>Spiralia</taxon>
        <taxon>Lophotrochozoa</taxon>
        <taxon>Mollusca</taxon>
        <taxon>Bivalvia</taxon>
        <taxon>Autobranchia</taxon>
        <taxon>Heteroconchia</taxon>
        <taxon>Euheterodonta</taxon>
        <taxon>Imparidentia</taxon>
        <taxon>Neoheterodontei</taxon>
        <taxon>Myida</taxon>
        <taxon>Myoidea</taxon>
        <taxon>Myidae</taxon>
        <taxon>Mya</taxon>
    </lineage>
</organism>
<dbReference type="InterPro" id="IPR002035">
    <property type="entry name" value="VWF_A"/>
</dbReference>
<dbReference type="Proteomes" id="UP001164746">
    <property type="component" value="Chromosome 3"/>
</dbReference>
<evidence type="ECO:0000313" key="4">
    <source>
        <dbReference type="EMBL" id="WAQ99899.1"/>
    </source>
</evidence>
<keyword evidence="5" id="KW-1185">Reference proteome</keyword>
<protein>
    <recommendedName>
        <fullName evidence="6">VWFA domain-containing protein</fullName>
    </recommendedName>
</protein>
<accession>A0ABY7DQC3</accession>
<dbReference type="InterPro" id="IPR010606">
    <property type="entry name" value="Mib_Herc2"/>
</dbReference>
<dbReference type="CDD" id="cd00198">
    <property type="entry name" value="vWFA"/>
    <property type="match status" value="1"/>
</dbReference>
<dbReference type="Gene3D" id="2.30.30.40">
    <property type="entry name" value="SH3 Domains"/>
    <property type="match status" value="2"/>
</dbReference>
<name>A0ABY7DQC3_MYAAR</name>
<gene>
    <name evidence="4" type="ORF">MAR_024272</name>
</gene>
<evidence type="ECO:0000313" key="5">
    <source>
        <dbReference type="Proteomes" id="UP001164746"/>
    </source>
</evidence>
<dbReference type="InterPro" id="IPR036465">
    <property type="entry name" value="vWFA_dom_sf"/>
</dbReference>
<evidence type="ECO:0000259" key="3">
    <source>
        <dbReference type="PROSITE" id="PS51416"/>
    </source>
</evidence>
<feature type="region of interest" description="Disordered" evidence="1">
    <location>
        <begin position="67"/>
        <end position="123"/>
    </location>
</feature>
<evidence type="ECO:0008006" key="6">
    <source>
        <dbReference type="Google" id="ProtNLM"/>
    </source>
</evidence>
<proteinExistence type="predicted"/>
<dbReference type="EMBL" id="CP111014">
    <property type="protein sequence ID" value="WAQ99899.1"/>
    <property type="molecule type" value="Genomic_DNA"/>
</dbReference>
<dbReference type="Pfam" id="PF06701">
    <property type="entry name" value="MIB_HERC2"/>
    <property type="match status" value="1"/>
</dbReference>